<organism evidence="4 5">
    <name type="scientific">Ornithinimicrobium tianjinense</name>
    <dbReference type="NCBI Taxonomy" id="1195761"/>
    <lineage>
        <taxon>Bacteria</taxon>
        <taxon>Bacillati</taxon>
        <taxon>Actinomycetota</taxon>
        <taxon>Actinomycetes</taxon>
        <taxon>Micrococcales</taxon>
        <taxon>Ornithinimicrobiaceae</taxon>
        <taxon>Ornithinimicrobium</taxon>
    </lineage>
</organism>
<feature type="domain" description="TNT" evidence="3">
    <location>
        <begin position="426"/>
        <end position="516"/>
    </location>
</feature>
<gene>
    <name evidence="4" type="ORF">GCM10011366_28450</name>
</gene>
<dbReference type="Proteomes" id="UP000605670">
    <property type="component" value="Unassembled WGS sequence"/>
</dbReference>
<evidence type="ECO:0000259" key="3">
    <source>
        <dbReference type="Pfam" id="PF14021"/>
    </source>
</evidence>
<dbReference type="RefSeq" id="WP_188431925.1">
    <property type="nucleotide sequence ID" value="NZ_BAABKH010000006.1"/>
</dbReference>
<evidence type="ECO:0000313" key="4">
    <source>
        <dbReference type="EMBL" id="GGF58926.1"/>
    </source>
</evidence>
<feature type="region of interest" description="Disordered" evidence="1">
    <location>
        <begin position="90"/>
        <end position="138"/>
    </location>
</feature>
<evidence type="ECO:0000313" key="5">
    <source>
        <dbReference type="Proteomes" id="UP000605670"/>
    </source>
</evidence>
<sequence length="519" mass="55544">MSTVHIDHRALHGVNADLRRVVSSVDEHVRALRSDLVRLGVPTHHLDAALGAKADLAADVLPALRGREREAERIASLPSSGALRDSLARRELRVDEQPARPEETSISALTGGSVPPAAPTQFVPEQPAEPEPDEPPLLSVGGLRRLGGDILGGIRDGAEWLAGQISDAWDTLAEEVSKAWEAMASWWDETSGQLGAWIDENLAEVREWIKNNVIILRIVAIVLKVVGWILVVVGAVLLILAVIASLTGVGALAGVPGAGVALAIMSGGAALVGAGEMVDTIADWGEGKIDGQQLVQQLAGEALLTAVTSVIPGGAILRVAKKALQGLLPRLRRQLDDFFRGLGPGSGPGSSRPPRGPHVDIDELPAWMQPKPVDRTGPDGHLYPDGFNPYGSLSEQEFYDTYVNAQGGGWRYPPDDGFAGPRMPSTLEPGDVIDRFGSPQGGYFAAPEGVPFDQRALPPSSINYSYGRYRVVRPLDGVTEGEIAPWFEQPGGGLQYHFPEPRDIQWYIDNGYLVEIESP</sequence>
<reference evidence="4" key="2">
    <citation type="submission" date="2020-09" db="EMBL/GenBank/DDBJ databases">
        <authorList>
            <person name="Sun Q."/>
            <person name="Zhou Y."/>
        </authorList>
    </citation>
    <scope>NUCLEOTIDE SEQUENCE</scope>
    <source>
        <strain evidence="4">CGMCC 1.12160</strain>
    </source>
</reference>
<feature type="compositionally biased region" description="Basic and acidic residues" evidence="1">
    <location>
        <begin position="90"/>
        <end position="103"/>
    </location>
</feature>
<evidence type="ECO:0000256" key="2">
    <source>
        <dbReference type="SAM" id="Phobius"/>
    </source>
</evidence>
<evidence type="ECO:0000256" key="1">
    <source>
        <dbReference type="SAM" id="MobiDB-lite"/>
    </source>
</evidence>
<feature type="transmembrane region" description="Helical" evidence="2">
    <location>
        <begin position="249"/>
        <end position="272"/>
    </location>
</feature>
<comment type="caution">
    <text evidence="4">The sequence shown here is derived from an EMBL/GenBank/DDBJ whole genome shotgun (WGS) entry which is preliminary data.</text>
</comment>
<dbReference type="InterPro" id="IPR025331">
    <property type="entry name" value="TNT"/>
</dbReference>
<dbReference type="EMBL" id="BMEM01000005">
    <property type="protein sequence ID" value="GGF58926.1"/>
    <property type="molecule type" value="Genomic_DNA"/>
</dbReference>
<accession>A0A917BU90</accession>
<feature type="transmembrane region" description="Helical" evidence="2">
    <location>
        <begin position="214"/>
        <end position="243"/>
    </location>
</feature>
<reference evidence="4" key="1">
    <citation type="journal article" date="2014" name="Int. J. Syst. Evol. Microbiol.">
        <title>Complete genome sequence of Corynebacterium casei LMG S-19264T (=DSM 44701T), isolated from a smear-ripened cheese.</title>
        <authorList>
            <consortium name="US DOE Joint Genome Institute (JGI-PGF)"/>
            <person name="Walter F."/>
            <person name="Albersmeier A."/>
            <person name="Kalinowski J."/>
            <person name="Ruckert C."/>
        </authorList>
    </citation>
    <scope>NUCLEOTIDE SEQUENCE</scope>
    <source>
        <strain evidence="4">CGMCC 1.12160</strain>
    </source>
</reference>
<proteinExistence type="predicted"/>
<name>A0A917BU90_9MICO</name>
<keyword evidence="2" id="KW-0812">Transmembrane</keyword>
<dbReference type="PANTHER" id="PTHR42059">
    <property type="entry name" value="TNT DOMAIN-CONTAINING PROTEIN"/>
    <property type="match status" value="1"/>
</dbReference>
<dbReference type="AlphaFoldDB" id="A0A917BU90"/>
<dbReference type="PANTHER" id="PTHR42059:SF1">
    <property type="entry name" value="TNT DOMAIN-CONTAINING PROTEIN"/>
    <property type="match status" value="1"/>
</dbReference>
<dbReference type="InterPro" id="IPR053024">
    <property type="entry name" value="Fungal_surface_NADase"/>
</dbReference>
<protein>
    <recommendedName>
        <fullName evidence="3">TNT domain-containing protein</fullName>
    </recommendedName>
</protein>
<keyword evidence="5" id="KW-1185">Reference proteome</keyword>
<keyword evidence="2" id="KW-1133">Transmembrane helix</keyword>
<dbReference type="Pfam" id="PF14021">
    <property type="entry name" value="TNT"/>
    <property type="match status" value="1"/>
</dbReference>
<keyword evidence="2" id="KW-0472">Membrane</keyword>
<feature type="region of interest" description="Disordered" evidence="1">
    <location>
        <begin position="340"/>
        <end position="361"/>
    </location>
</feature>
<dbReference type="GO" id="GO:0050135">
    <property type="term" value="F:NADP+ nucleosidase activity"/>
    <property type="evidence" value="ECO:0007669"/>
    <property type="project" value="InterPro"/>
</dbReference>